<dbReference type="Gene3D" id="3.80.10.10">
    <property type="entry name" value="Ribonuclease Inhibitor"/>
    <property type="match status" value="1"/>
</dbReference>
<evidence type="ECO:0000313" key="2">
    <source>
        <dbReference type="EnsemblPlants" id="LPERR06G02690.1"/>
    </source>
</evidence>
<dbReference type="Proteomes" id="UP000032180">
    <property type="component" value="Chromosome 6"/>
</dbReference>
<dbReference type="HOGENOM" id="CLU_1379912_0_0_1"/>
<reference evidence="3" key="2">
    <citation type="submission" date="2013-12" db="EMBL/GenBank/DDBJ databases">
        <authorList>
            <person name="Yu Y."/>
            <person name="Lee S."/>
            <person name="de Baynast K."/>
            <person name="Wissotski M."/>
            <person name="Liu L."/>
            <person name="Talag J."/>
            <person name="Goicoechea J."/>
            <person name="Angelova A."/>
            <person name="Jetty R."/>
            <person name="Kudrna D."/>
            <person name="Golser W."/>
            <person name="Rivera L."/>
            <person name="Zhang J."/>
            <person name="Wing R."/>
        </authorList>
    </citation>
    <scope>NUCLEOTIDE SEQUENCE</scope>
</reference>
<dbReference type="Gramene" id="LPERR06G02690.1">
    <property type="protein sequence ID" value="LPERR06G02690.1"/>
    <property type="gene ID" value="LPERR06G02690"/>
</dbReference>
<evidence type="ECO:0000256" key="1">
    <source>
        <dbReference type="SAM" id="MobiDB-lite"/>
    </source>
</evidence>
<organism evidence="2 3">
    <name type="scientific">Leersia perrieri</name>
    <dbReference type="NCBI Taxonomy" id="77586"/>
    <lineage>
        <taxon>Eukaryota</taxon>
        <taxon>Viridiplantae</taxon>
        <taxon>Streptophyta</taxon>
        <taxon>Embryophyta</taxon>
        <taxon>Tracheophyta</taxon>
        <taxon>Spermatophyta</taxon>
        <taxon>Magnoliopsida</taxon>
        <taxon>Liliopsida</taxon>
        <taxon>Poales</taxon>
        <taxon>Poaceae</taxon>
        <taxon>BOP clade</taxon>
        <taxon>Oryzoideae</taxon>
        <taxon>Oryzeae</taxon>
        <taxon>Oryzinae</taxon>
        <taxon>Leersia</taxon>
    </lineage>
</organism>
<reference evidence="2" key="3">
    <citation type="submission" date="2015-04" db="UniProtKB">
        <authorList>
            <consortium name="EnsemblPlants"/>
        </authorList>
    </citation>
    <scope>IDENTIFICATION</scope>
</reference>
<accession>A0A0D9WLR6</accession>
<dbReference type="SUPFAM" id="SSF52058">
    <property type="entry name" value="L domain-like"/>
    <property type="match status" value="1"/>
</dbReference>
<feature type="compositionally biased region" description="Polar residues" evidence="1">
    <location>
        <begin position="184"/>
        <end position="198"/>
    </location>
</feature>
<evidence type="ECO:0000313" key="3">
    <source>
        <dbReference type="Proteomes" id="UP000032180"/>
    </source>
</evidence>
<dbReference type="InterPro" id="IPR032675">
    <property type="entry name" value="LRR_dom_sf"/>
</dbReference>
<reference evidence="2 3" key="1">
    <citation type="submission" date="2012-08" db="EMBL/GenBank/DDBJ databases">
        <title>Oryza genome evolution.</title>
        <authorList>
            <person name="Wing R.A."/>
        </authorList>
    </citation>
    <scope>NUCLEOTIDE SEQUENCE</scope>
</reference>
<protein>
    <recommendedName>
        <fullName evidence="4">NB-ARC domain-containing protein</fullName>
    </recommendedName>
</protein>
<feature type="compositionally biased region" description="Polar residues" evidence="1">
    <location>
        <begin position="128"/>
        <end position="148"/>
    </location>
</feature>
<sequence length="198" mass="22078">MDSSLTTLEWLHSISSPPILKSLYLNGYLKEIDWFRELKHLVKIYLIGSELNEGIIGIKHLPKLKEISLDWHAKVARLGKLQEEMEANPNRPVLQMRRDPTEHDLGDIDIEGSTIPVEAQEPLPMTVGESSQSNQGAGDEQQPNTSAEITPADADPTMSDVQYCKNNTLSELGRFDRMPVDQGQVDTRLSNNGVSTSL</sequence>
<evidence type="ECO:0008006" key="4">
    <source>
        <dbReference type="Google" id="ProtNLM"/>
    </source>
</evidence>
<name>A0A0D9WLR6_9ORYZ</name>
<dbReference type="AlphaFoldDB" id="A0A0D9WLR6"/>
<feature type="region of interest" description="Disordered" evidence="1">
    <location>
        <begin position="125"/>
        <end position="198"/>
    </location>
</feature>
<keyword evidence="3" id="KW-1185">Reference proteome</keyword>
<dbReference type="EnsemblPlants" id="LPERR06G02690.1">
    <property type="protein sequence ID" value="LPERR06G02690.1"/>
    <property type="gene ID" value="LPERR06G02690"/>
</dbReference>
<proteinExistence type="predicted"/>
<dbReference type="STRING" id="77586.A0A0D9WLR6"/>